<evidence type="ECO:0000256" key="1">
    <source>
        <dbReference type="SAM" id="MobiDB-lite"/>
    </source>
</evidence>
<sequence>MSNTNSTYVLSTATGSPTVNRTSQYVTGASSVRPPSGDVPGNNNANDVAAASNAGMGTVYAEQLEPGSRPHTQDHYKMELAPSKKPPQN</sequence>
<dbReference type="WBParaSite" id="GPLIN_000353700">
    <property type="protein sequence ID" value="GPLIN_000353700"/>
    <property type="gene ID" value="GPLIN_000353700"/>
</dbReference>
<evidence type="ECO:0000313" key="3">
    <source>
        <dbReference type="WBParaSite" id="GPLIN_000353700"/>
    </source>
</evidence>
<evidence type="ECO:0000313" key="2">
    <source>
        <dbReference type="Proteomes" id="UP000050741"/>
    </source>
</evidence>
<reference evidence="2" key="1">
    <citation type="submission" date="2014-05" db="EMBL/GenBank/DDBJ databases">
        <title>The genome and life-stage specific transcriptomes of Globodera pallida elucidate key aspects of plant parasitism by a cyst nematode.</title>
        <authorList>
            <person name="Cotton J.A."/>
            <person name="Lilley C.J."/>
            <person name="Jones L.M."/>
            <person name="Kikuchi T."/>
            <person name="Reid A.J."/>
            <person name="Thorpe P."/>
            <person name="Tsai I.J."/>
            <person name="Beasley H."/>
            <person name="Blok V."/>
            <person name="Cock P.J.A."/>
            <person name="Van den Akker S.E."/>
            <person name="Holroyd N."/>
            <person name="Hunt M."/>
            <person name="Mantelin S."/>
            <person name="Naghra H."/>
            <person name="Pain A."/>
            <person name="Palomares-Rius J.E."/>
            <person name="Zarowiecki M."/>
            <person name="Berriman M."/>
            <person name="Jones J.T."/>
            <person name="Urwin P.E."/>
        </authorList>
    </citation>
    <scope>NUCLEOTIDE SEQUENCE [LARGE SCALE GENOMIC DNA]</scope>
    <source>
        <strain evidence="2">Lindley</strain>
    </source>
</reference>
<organism evidence="2 3">
    <name type="scientific">Globodera pallida</name>
    <name type="common">Potato cyst nematode worm</name>
    <name type="synonym">Heterodera pallida</name>
    <dbReference type="NCBI Taxonomy" id="36090"/>
    <lineage>
        <taxon>Eukaryota</taxon>
        <taxon>Metazoa</taxon>
        <taxon>Ecdysozoa</taxon>
        <taxon>Nematoda</taxon>
        <taxon>Chromadorea</taxon>
        <taxon>Rhabditida</taxon>
        <taxon>Tylenchina</taxon>
        <taxon>Tylenchomorpha</taxon>
        <taxon>Tylenchoidea</taxon>
        <taxon>Heteroderidae</taxon>
        <taxon>Heteroderinae</taxon>
        <taxon>Globodera</taxon>
    </lineage>
</organism>
<proteinExistence type="predicted"/>
<dbReference type="Proteomes" id="UP000050741">
    <property type="component" value="Unassembled WGS sequence"/>
</dbReference>
<name>A0A183BSF1_GLOPA</name>
<feature type="region of interest" description="Disordered" evidence="1">
    <location>
        <begin position="1"/>
        <end position="89"/>
    </location>
</feature>
<reference evidence="3" key="2">
    <citation type="submission" date="2016-06" db="UniProtKB">
        <authorList>
            <consortium name="WormBaseParasite"/>
        </authorList>
    </citation>
    <scope>IDENTIFICATION</scope>
</reference>
<feature type="compositionally biased region" description="Low complexity" evidence="1">
    <location>
        <begin position="42"/>
        <end position="54"/>
    </location>
</feature>
<feature type="compositionally biased region" description="Polar residues" evidence="1">
    <location>
        <begin position="1"/>
        <end position="30"/>
    </location>
</feature>
<keyword evidence="2" id="KW-1185">Reference proteome</keyword>
<dbReference type="AlphaFoldDB" id="A0A183BSF1"/>
<accession>A0A183BSF1</accession>
<protein>
    <submittedName>
        <fullName evidence="3">Uncharacterized protein</fullName>
    </submittedName>
</protein>